<dbReference type="AlphaFoldDB" id="A0A099KAK0"/>
<dbReference type="RefSeq" id="WP_033095742.1">
    <property type="nucleotide sequence ID" value="NZ_JQED01000055.1"/>
</dbReference>
<reference evidence="2 3" key="1">
    <citation type="submission" date="2014-08" db="EMBL/GenBank/DDBJ databases">
        <title>Genomic and Phenotypic Diversity of Colwellia psychrerythraea strains from Disparate Marine Basins.</title>
        <authorList>
            <person name="Techtmann S.M."/>
            <person name="Stelling S.C."/>
            <person name="Utturkar S.M."/>
            <person name="Alshibli N."/>
            <person name="Harris A."/>
            <person name="Brown S.D."/>
            <person name="Hazen T.C."/>
        </authorList>
    </citation>
    <scope>NUCLEOTIDE SEQUENCE [LARGE SCALE GENOMIC DNA]</scope>
    <source>
        <strain evidence="2 3">ND2E</strain>
    </source>
</reference>
<dbReference type="Proteomes" id="UP000029843">
    <property type="component" value="Unassembled WGS sequence"/>
</dbReference>
<dbReference type="InterPro" id="IPR024467">
    <property type="entry name" value="Xre/MbcA/ParS-like_toxin-bd"/>
</dbReference>
<feature type="domain" description="Antitoxin Xre/MbcA/ParS-like toxin-binding" evidence="1">
    <location>
        <begin position="18"/>
        <end position="67"/>
    </location>
</feature>
<gene>
    <name evidence="2" type="ORF">ND2E_0737</name>
</gene>
<accession>A0A099KAK0</accession>
<name>A0A099KAK0_COLPS</name>
<evidence type="ECO:0000313" key="2">
    <source>
        <dbReference type="EMBL" id="KGJ87330.1"/>
    </source>
</evidence>
<dbReference type="EMBL" id="JQED01000055">
    <property type="protein sequence ID" value="KGJ87330.1"/>
    <property type="molecule type" value="Genomic_DNA"/>
</dbReference>
<evidence type="ECO:0000313" key="3">
    <source>
        <dbReference type="Proteomes" id="UP000029843"/>
    </source>
</evidence>
<dbReference type="PATRIC" id="fig|28229.4.peg.4224"/>
<evidence type="ECO:0000259" key="1">
    <source>
        <dbReference type="Pfam" id="PF09722"/>
    </source>
</evidence>
<proteinExistence type="predicted"/>
<protein>
    <recommendedName>
        <fullName evidence="1">Antitoxin Xre/MbcA/ParS-like toxin-binding domain-containing protein</fullName>
    </recommendedName>
</protein>
<sequence>MKTTIQGVEIPQQVIDELMNLFKGNEDMVEDWLIRPKVSLDGVSPLLLLGSVEGINEVLGMLERMKTGDFS</sequence>
<comment type="caution">
    <text evidence="2">The sequence shown here is derived from an EMBL/GenBank/DDBJ whole genome shotgun (WGS) entry which is preliminary data.</text>
</comment>
<dbReference type="OrthoDB" id="6401675at2"/>
<organism evidence="2 3">
    <name type="scientific">Colwellia psychrerythraea</name>
    <name type="common">Vibrio psychroerythus</name>
    <dbReference type="NCBI Taxonomy" id="28229"/>
    <lineage>
        <taxon>Bacteria</taxon>
        <taxon>Pseudomonadati</taxon>
        <taxon>Pseudomonadota</taxon>
        <taxon>Gammaproteobacteria</taxon>
        <taxon>Alteromonadales</taxon>
        <taxon>Colwelliaceae</taxon>
        <taxon>Colwellia</taxon>
    </lineage>
</organism>
<dbReference type="Pfam" id="PF09722">
    <property type="entry name" value="Xre_MbcA_ParS_C"/>
    <property type="match status" value="1"/>
</dbReference>